<sequence length="932" mass="100213">MNWLRLIRARVVGFFRKEELEGEIDEELRFHVAMRAQENIARGMSPAEAAREARRQFGNVNHIKDEWRDVSGGGGLESFVYDVRFGARMLMKDRAFTIVAVLALALGIGANTALFTVLSNVLLRPLPFRNAEAIMSVAPRHWSIPNGAVSVSYPDFLDLREQTRVFERLGAYRPADFIVRANGGEPAQMPGAWVTSDVFPVLGVKPAVGRTFGRADEDSRRCVAVISHEFWEQQFGKAPNVTGAGLKINGADYSIIGVMPPGFRFPVQNEAAQLWVSLGNELKPLADGAQPSPLRLPSHLQVADRGSHFLRVLARLKPGVTEQEARADVNAIAARLAEQYPDTNRNYATYVVKPWLEAVTRAVRPVLLMLVGAAGFALCVACANVANLLLARASTRRREIALRAALGAGRRRIFRQLLTESLLLASFGGCAGWLLALVGTHYLVAALPADFPRLHEIAPDARVLGFALLVTLTTSCLFGVAPGWRSAKTKLSPLLNDASTGATDTAGGRRARNTLVVVEIVLAFVLLAGACFFIANLMQLRAAPLGFDPRNIVTASLSFPDPGGREGGTRAVQFFDELLQRVSRLDDVESASLVSRLPLSGAGSMTDFAIAGRPMSPADQPLAEPHMAVPGYFATMRIPIKRGRDFDGRDGRDSPAVVIINETLAGRYFPGENPVGKRITPWIFPGAPEREIIGVVGDVRTDMLAIEQRTQVYIPLTQSASRDATLVIRTGSTPEALLPEIKAIAADINGDVPVADFGRLDDRVALAIATPRLKSALLTAFAAVAVVLTAIGVYGVMAYSVAQRRYEIGIRLALGAPESVIFRLVLGEGIRLAACGILLGALLAVAMLPALRSLAPQAVDNHGIVIALTALLLGAVALAACWIPARRAARQQPLVALGMQPAMPAARVAPRSTSPRPHRGVYDAPSSSSRAA</sequence>
<evidence type="ECO:0000256" key="4">
    <source>
        <dbReference type="ARBA" id="ARBA00022989"/>
    </source>
</evidence>
<dbReference type="PANTHER" id="PTHR30572">
    <property type="entry name" value="MEMBRANE COMPONENT OF TRANSPORTER-RELATED"/>
    <property type="match status" value="1"/>
</dbReference>
<feature type="transmembrane region" description="Helical" evidence="8">
    <location>
        <begin position="95"/>
        <end position="118"/>
    </location>
</feature>
<evidence type="ECO:0000256" key="7">
    <source>
        <dbReference type="SAM" id="MobiDB-lite"/>
    </source>
</evidence>
<feature type="transmembrane region" description="Helical" evidence="8">
    <location>
        <begin position="463"/>
        <end position="484"/>
    </location>
</feature>
<feature type="transmembrane region" description="Helical" evidence="8">
    <location>
        <begin position="515"/>
        <end position="535"/>
    </location>
</feature>
<keyword evidence="3 8" id="KW-0812">Transmembrane</keyword>
<reference evidence="11" key="1">
    <citation type="submission" date="2020-02" db="EMBL/GenBank/DDBJ databases">
        <authorList>
            <person name="Meier V. D."/>
        </authorList>
    </citation>
    <scope>NUCLEOTIDE SEQUENCE</scope>
    <source>
        <strain evidence="11">AVDCRST_MAG42</strain>
    </source>
</reference>
<evidence type="ECO:0000256" key="3">
    <source>
        <dbReference type="ARBA" id="ARBA00022692"/>
    </source>
</evidence>
<evidence type="ECO:0000259" key="9">
    <source>
        <dbReference type="Pfam" id="PF02687"/>
    </source>
</evidence>
<gene>
    <name evidence="11" type="ORF">AVDCRST_MAG42-2571</name>
</gene>
<organism evidence="11">
    <name type="scientific">uncultured Chthoniobacterales bacterium</name>
    <dbReference type="NCBI Taxonomy" id="1836801"/>
    <lineage>
        <taxon>Bacteria</taxon>
        <taxon>Pseudomonadati</taxon>
        <taxon>Verrucomicrobiota</taxon>
        <taxon>Spartobacteria</taxon>
        <taxon>Chthoniobacterales</taxon>
        <taxon>environmental samples</taxon>
    </lineage>
</organism>
<evidence type="ECO:0000256" key="6">
    <source>
        <dbReference type="ARBA" id="ARBA00038076"/>
    </source>
</evidence>
<evidence type="ECO:0000313" key="11">
    <source>
        <dbReference type="EMBL" id="CAA9257935.1"/>
    </source>
</evidence>
<keyword evidence="4 8" id="KW-1133">Transmembrane helix</keyword>
<proteinExistence type="inferred from homology"/>
<dbReference type="InterPro" id="IPR047928">
    <property type="entry name" value="Perm_prefix_1"/>
</dbReference>
<name>A0A6J4IRH0_9BACT</name>
<dbReference type="Pfam" id="PF02687">
    <property type="entry name" value="FtsX"/>
    <property type="match status" value="2"/>
</dbReference>
<feature type="transmembrane region" description="Helical" evidence="8">
    <location>
        <begin position="863"/>
        <end position="883"/>
    </location>
</feature>
<dbReference type="NCBIfam" id="NF038403">
    <property type="entry name" value="perm_prefix_1"/>
    <property type="match status" value="1"/>
</dbReference>
<accession>A0A6J4IRH0</accession>
<dbReference type="AlphaFoldDB" id="A0A6J4IRH0"/>
<evidence type="ECO:0000256" key="1">
    <source>
        <dbReference type="ARBA" id="ARBA00004651"/>
    </source>
</evidence>
<feature type="domain" description="ABC3 transporter permease C-terminal" evidence="9">
    <location>
        <begin position="780"/>
        <end position="893"/>
    </location>
</feature>
<dbReference type="InterPro" id="IPR025857">
    <property type="entry name" value="MacB_PCD"/>
</dbReference>
<keyword evidence="5 8" id="KW-0472">Membrane</keyword>
<feature type="transmembrane region" description="Helical" evidence="8">
    <location>
        <begin position="832"/>
        <end position="851"/>
    </location>
</feature>
<feature type="domain" description="MacB-like periplasmic core" evidence="10">
    <location>
        <begin position="97"/>
        <end position="331"/>
    </location>
</feature>
<dbReference type="GO" id="GO:0005886">
    <property type="term" value="C:plasma membrane"/>
    <property type="evidence" value="ECO:0007669"/>
    <property type="project" value="UniProtKB-SubCell"/>
</dbReference>
<dbReference type="InterPro" id="IPR003838">
    <property type="entry name" value="ABC3_permease_C"/>
</dbReference>
<dbReference type="NCBIfam" id="TIGR03434">
    <property type="entry name" value="ADOP"/>
    <property type="match status" value="1"/>
</dbReference>
<dbReference type="EMBL" id="CADCTA010000090">
    <property type="protein sequence ID" value="CAA9257935.1"/>
    <property type="molecule type" value="Genomic_DNA"/>
</dbReference>
<dbReference type="GO" id="GO:0022857">
    <property type="term" value="F:transmembrane transporter activity"/>
    <property type="evidence" value="ECO:0007669"/>
    <property type="project" value="TreeGrafter"/>
</dbReference>
<evidence type="ECO:0000259" key="10">
    <source>
        <dbReference type="Pfam" id="PF12704"/>
    </source>
</evidence>
<feature type="domain" description="MacB-like periplasmic core" evidence="10">
    <location>
        <begin position="574"/>
        <end position="743"/>
    </location>
</feature>
<comment type="subcellular location">
    <subcellularLocation>
        <location evidence="1">Cell membrane</location>
        <topology evidence="1">Multi-pass membrane protein</topology>
    </subcellularLocation>
</comment>
<feature type="transmembrane region" description="Helical" evidence="8">
    <location>
        <begin position="421"/>
        <end position="443"/>
    </location>
</feature>
<feature type="transmembrane region" description="Helical" evidence="8">
    <location>
        <begin position="776"/>
        <end position="802"/>
    </location>
</feature>
<comment type="similarity">
    <text evidence="6">Belongs to the ABC-4 integral membrane protein family.</text>
</comment>
<evidence type="ECO:0000256" key="8">
    <source>
        <dbReference type="SAM" id="Phobius"/>
    </source>
</evidence>
<feature type="transmembrane region" description="Helical" evidence="8">
    <location>
        <begin position="366"/>
        <end position="390"/>
    </location>
</feature>
<feature type="region of interest" description="Disordered" evidence="7">
    <location>
        <begin position="906"/>
        <end position="932"/>
    </location>
</feature>
<evidence type="ECO:0000256" key="5">
    <source>
        <dbReference type="ARBA" id="ARBA00023136"/>
    </source>
</evidence>
<dbReference type="Pfam" id="PF12704">
    <property type="entry name" value="MacB_PCD"/>
    <property type="match status" value="2"/>
</dbReference>
<keyword evidence="2" id="KW-1003">Cell membrane</keyword>
<protein>
    <submittedName>
        <fullName evidence="11">Uncharacterized protein</fullName>
    </submittedName>
</protein>
<feature type="domain" description="ABC3 transporter permease C-terminal" evidence="9">
    <location>
        <begin position="373"/>
        <end position="489"/>
    </location>
</feature>
<dbReference type="InterPro" id="IPR017800">
    <property type="entry name" value="ADOP"/>
</dbReference>
<evidence type="ECO:0000256" key="2">
    <source>
        <dbReference type="ARBA" id="ARBA00022475"/>
    </source>
</evidence>
<dbReference type="PANTHER" id="PTHR30572:SF4">
    <property type="entry name" value="ABC TRANSPORTER PERMEASE YTRF"/>
    <property type="match status" value="1"/>
</dbReference>
<dbReference type="InterPro" id="IPR050250">
    <property type="entry name" value="Macrolide_Exporter_MacB"/>
</dbReference>